<keyword evidence="4" id="KW-1185">Reference proteome</keyword>
<evidence type="ECO:0000313" key="4">
    <source>
        <dbReference type="Proteomes" id="UP000028349"/>
    </source>
</evidence>
<dbReference type="InterPro" id="IPR011250">
    <property type="entry name" value="OMP/PagP_B-barrel"/>
</dbReference>
<evidence type="ECO:0000313" key="5">
    <source>
        <dbReference type="Proteomes" id="UP000270036"/>
    </source>
</evidence>
<organism evidence="3 5">
    <name type="scientific">Kaistella antarctica</name>
    <dbReference type="NCBI Taxonomy" id="266748"/>
    <lineage>
        <taxon>Bacteria</taxon>
        <taxon>Pseudomonadati</taxon>
        <taxon>Bacteroidota</taxon>
        <taxon>Flavobacteriia</taxon>
        <taxon>Flavobacteriales</taxon>
        <taxon>Weeksellaceae</taxon>
        <taxon>Chryseobacterium group</taxon>
        <taxon>Kaistella</taxon>
    </lineage>
</organism>
<dbReference type="InterPro" id="IPR025665">
    <property type="entry name" value="Beta-barrel_OMP_2"/>
</dbReference>
<feature type="domain" description="Outer membrane protein beta-barrel" evidence="1">
    <location>
        <begin position="71"/>
        <end position="140"/>
    </location>
</feature>
<dbReference type="EMBL" id="JPEP01000001">
    <property type="protein sequence ID" value="KEY19968.1"/>
    <property type="molecule type" value="Genomic_DNA"/>
</dbReference>
<protein>
    <recommendedName>
        <fullName evidence="1">Outer membrane protein beta-barrel domain-containing protein</fullName>
    </recommendedName>
</protein>
<accession>A0A3S4VBM6</accession>
<dbReference type="EMBL" id="LR134441">
    <property type="protein sequence ID" value="VEH95922.1"/>
    <property type="molecule type" value="Genomic_DNA"/>
</dbReference>
<dbReference type="Pfam" id="PF13568">
    <property type="entry name" value="OMP_b-brl_2"/>
    <property type="match status" value="1"/>
</dbReference>
<dbReference type="Proteomes" id="UP000270036">
    <property type="component" value="Chromosome"/>
</dbReference>
<name>A0A3S4VBM6_9FLAO</name>
<reference evidence="3 5" key="2">
    <citation type="submission" date="2018-12" db="EMBL/GenBank/DDBJ databases">
        <authorList>
            <consortium name="Pathogen Informatics"/>
        </authorList>
    </citation>
    <scope>NUCLEOTIDE SEQUENCE [LARGE SCALE GENOMIC DNA]</scope>
    <source>
        <strain evidence="3 5">NCTC13489</strain>
    </source>
</reference>
<dbReference type="OrthoDB" id="947434at2"/>
<dbReference type="RefSeq" id="WP_034716518.1">
    <property type="nucleotide sequence ID" value="NZ_FOIX01000002.1"/>
</dbReference>
<dbReference type="SUPFAM" id="SSF56925">
    <property type="entry name" value="OMPA-like"/>
    <property type="match status" value="1"/>
</dbReference>
<gene>
    <name evidence="2" type="ORF">HY04_01725</name>
    <name evidence="3" type="ORF">NCTC13489_00280</name>
</gene>
<evidence type="ECO:0000313" key="2">
    <source>
        <dbReference type="EMBL" id="KEY19968.1"/>
    </source>
</evidence>
<evidence type="ECO:0000259" key="1">
    <source>
        <dbReference type="Pfam" id="PF13568"/>
    </source>
</evidence>
<evidence type="ECO:0000313" key="3">
    <source>
        <dbReference type="EMBL" id="VEH95922.1"/>
    </source>
</evidence>
<proteinExistence type="predicted"/>
<dbReference type="AlphaFoldDB" id="A0A3S4VBM6"/>
<dbReference type="STRING" id="266748.HY04_01725"/>
<dbReference type="Proteomes" id="UP000028349">
    <property type="component" value="Unassembled WGS sequence"/>
</dbReference>
<dbReference type="KEGG" id="cant:NCTC13489_00280"/>
<reference evidence="2 4" key="1">
    <citation type="submission" date="2014-07" db="EMBL/GenBank/DDBJ databases">
        <authorList>
            <person name="Pisani N.G."/>
            <person name="Newman J.D."/>
        </authorList>
    </citation>
    <scope>NUCLEOTIDE SEQUENCE [LARGE SCALE GENOMIC DNA]</scope>
    <source>
        <strain evidence="2 4">LMG 24720</strain>
    </source>
</reference>
<sequence>MKRVLIVFSIVFFSVVNGQIRFGVNGGFSSAVVSSKFENLTQGYYVGLFSEIGLPGFLKVQPALNYVRINKDSYLQVPVMMKFYFVPKINIQAGPQFAFRMNDSSTTTKNNFGAAVGLGADLFSGLLIEARYAFQLNEAFKSPAGEKLQFNIFNVGLGLRF</sequence>